<evidence type="ECO:0000259" key="6">
    <source>
        <dbReference type="Pfam" id="PF04453"/>
    </source>
</evidence>
<dbReference type="HAMAP" id="MF_01411">
    <property type="entry name" value="LPS_assembly_LptD"/>
    <property type="match status" value="1"/>
</dbReference>
<feature type="domain" description="Organic solvent tolerance-like N-terminal" evidence="5">
    <location>
        <begin position="83"/>
        <end position="218"/>
    </location>
</feature>
<comment type="caution">
    <text evidence="4">Lacks conserved residue(s) required for the propagation of feature annotation.</text>
</comment>
<evidence type="ECO:0000313" key="7">
    <source>
        <dbReference type="EMBL" id="RUO31046.1"/>
    </source>
</evidence>
<dbReference type="GO" id="GO:0009279">
    <property type="term" value="C:cell outer membrane"/>
    <property type="evidence" value="ECO:0007669"/>
    <property type="project" value="UniProtKB-SubCell"/>
</dbReference>
<comment type="subunit">
    <text evidence="4">Component of the lipopolysaccharide transport and assembly complex. Interacts with LptE and LptA.</text>
</comment>
<feature type="chain" id="PRO_5019596300" description="LPS-assembly protein LptD" evidence="4">
    <location>
        <begin position="24"/>
        <end position="791"/>
    </location>
</feature>
<dbReference type="InterPro" id="IPR020889">
    <property type="entry name" value="LipoPS_assembly_LptD"/>
</dbReference>
<dbReference type="GO" id="GO:1990351">
    <property type="term" value="C:transporter complex"/>
    <property type="evidence" value="ECO:0007669"/>
    <property type="project" value="TreeGrafter"/>
</dbReference>
<keyword evidence="3 4" id="KW-0998">Cell outer membrane</keyword>
<reference evidence="7 8" key="1">
    <citation type="journal article" date="2011" name="Front. Microbiol.">
        <title>Genomic signatures of strain selection and enhancement in Bacillus atrophaeus var. globigii, a historical biowarfare simulant.</title>
        <authorList>
            <person name="Gibbons H.S."/>
            <person name="Broomall S.M."/>
            <person name="McNew L.A."/>
            <person name="Daligault H."/>
            <person name="Chapman C."/>
            <person name="Bruce D."/>
            <person name="Karavis M."/>
            <person name="Krepps M."/>
            <person name="McGregor P.A."/>
            <person name="Hong C."/>
            <person name="Park K.H."/>
            <person name="Akmal A."/>
            <person name="Feldman A."/>
            <person name="Lin J.S."/>
            <person name="Chang W.E."/>
            <person name="Higgs B.W."/>
            <person name="Demirev P."/>
            <person name="Lindquist J."/>
            <person name="Liem A."/>
            <person name="Fochler E."/>
            <person name="Read T.D."/>
            <person name="Tapia R."/>
            <person name="Johnson S."/>
            <person name="Bishop-Lilly K.A."/>
            <person name="Detter C."/>
            <person name="Han C."/>
            <person name="Sozhamannan S."/>
            <person name="Rosenzweig C.N."/>
            <person name="Skowronski E.W."/>
        </authorList>
    </citation>
    <scope>NUCLEOTIDE SEQUENCE [LARGE SCALE GENOMIC DNA]</scope>
    <source>
        <strain evidence="7 8">Y4G10-17</strain>
    </source>
</reference>
<dbReference type="InterPro" id="IPR007543">
    <property type="entry name" value="LptD_C"/>
</dbReference>
<keyword evidence="8" id="KW-1185">Reference proteome</keyword>
<name>A0A432WDV3_9GAMM</name>
<comment type="subcellular location">
    <subcellularLocation>
        <location evidence="4">Cell outer membrane</location>
    </subcellularLocation>
</comment>
<protein>
    <recommendedName>
        <fullName evidence="4">LPS-assembly protein LptD</fullName>
    </recommendedName>
</protein>
<dbReference type="GO" id="GO:0043165">
    <property type="term" value="P:Gram-negative-bacterium-type cell outer membrane assembly"/>
    <property type="evidence" value="ECO:0007669"/>
    <property type="project" value="UniProtKB-UniRule"/>
</dbReference>
<evidence type="ECO:0000256" key="2">
    <source>
        <dbReference type="ARBA" id="ARBA00023136"/>
    </source>
</evidence>
<dbReference type="PANTHER" id="PTHR30189:SF1">
    <property type="entry name" value="LPS-ASSEMBLY PROTEIN LPTD"/>
    <property type="match status" value="1"/>
</dbReference>
<comment type="function">
    <text evidence="4">Together with LptE, is involved in the assembly of lipopolysaccharide (LPS) at the surface of the outer membrane.</text>
</comment>
<dbReference type="GO" id="GO:0015920">
    <property type="term" value="P:lipopolysaccharide transport"/>
    <property type="evidence" value="ECO:0007669"/>
    <property type="project" value="InterPro"/>
</dbReference>
<dbReference type="Pfam" id="PF03968">
    <property type="entry name" value="LptD_N"/>
    <property type="match status" value="1"/>
</dbReference>
<dbReference type="Pfam" id="PF04453">
    <property type="entry name" value="LptD"/>
    <property type="match status" value="1"/>
</dbReference>
<evidence type="ECO:0000313" key="8">
    <source>
        <dbReference type="Proteomes" id="UP000287823"/>
    </source>
</evidence>
<evidence type="ECO:0000256" key="3">
    <source>
        <dbReference type="ARBA" id="ARBA00023237"/>
    </source>
</evidence>
<evidence type="ECO:0000256" key="4">
    <source>
        <dbReference type="HAMAP-Rule" id="MF_01411"/>
    </source>
</evidence>
<evidence type="ECO:0000259" key="5">
    <source>
        <dbReference type="Pfam" id="PF03968"/>
    </source>
</evidence>
<dbReference type="InterPro" id="IPR050218">
    <property type="entry name" value="LptD"/>
</dbReference>
<keyword evidence="1 4" id="KW-0732">Signal</keyword>
<comment type="similarity">
    <text evidence="4">Belongs to the LptD family.</text>
</comment>
<keyword evidence="2 4" id="KW-0472">Membrane</keyword>
<dbReference type="Proteomes" id="UP000287823">
    <property type="component" value="Unassembled WGS sequence"/>
</dbReference>
<dbReference type="Gene3D" id="2.60.450.10">
    <property type="entry name" value="Lipopolysaccharide (LPS) transport protein A like domain"/>
    <property type="match status" value="1"/>
</dbReference>
<accession>A0A432WDV3</accession>
<organism evidence="7 8">
    <name type="scientific">Aliidiomarina soli</name>
    <dbReference type="NCBI Taxonomy" id="1928574"/>
    <lineage>
        <taxon>Bacteria</taxon>
        <taxon>Pseudomonadati</taxon>
        <taxon>Pseudomonadota</taxon>
        <taxon>Gammaproteobacteria</taxon>
        <taxon>Alteromonadales</taxon>
        <taxon>Idiomarinaceae</taxon>
        <taxon>Aliidiomarina</taxon>
    </lineage>
</organism>
<dbReference type="EMBL" id="PIPO01000005">
    <property type="protein sequence ID" value="RUO31046.1"/>
    <property type="molecule type" value="Genomic_DNA"/>
</dbReference>
<feature type="signal peptide" evidence="4">
    <location>
        <begin position="1"/>
        <end position="23"/>
    </location>
</feature>
<feature type="domain" description="LptD C-terminal" evidence="6">
    <location>
        <begin position="326"/>
        <end position="695"/>
    </location>
</feature>
<comment type="caution">
    <text evidence="7">The sequence shown here is derived from an EMBL/GenBank/DDBJ whole genome shotgun (WGS) entry which is preliminary data.</text>
</comment>
<proteinExistence type="inferred from homology"/>
<dbReference type="AlphaFoldDB" id="A0A432WDV3"/>
<evidence type="ECO:0000256" key="1">
    <source>
        <dbReference type="ARBA" id="ARBA00022729"/>
    </source>
</evidence>
<dbReference type="InterPro" id="IPR005653">
    <property type="entry name" value="OstA-like_N"/>
</dbReference>
<gene>
    <name evidence="4" type="primary">lptD</name>
    <name evidence="7" type="ORF">CWE14_11110</name>
</gene>
<dbReference type="PANTHER" id="PTHR30189">
    <property type="entry name" value="LPS-ASSEMBLY PROTEIN"/>
    <property type="match status" value="1"/>
</dbReference>
<sequence precursor="true">MHYPGHLPTVILLPLLMAAPVQANSNPPSLTEQCSAPPEWLPDPATHVGEGVNPVLHNAVMKNAVMNTAMDASVRADGSERLEVNADEFDMRRNNQASFRGNVEIRHLNQYIQTEQAQFNQAEGSLSATGGLVYTDGYVAVRGDSIEANTRTQTASINQLDYYLVGTSARGAARGLHITNVDNTRSLNFNRSSFTTCPGDRPPWEIRARSIEMNEDEGWGRARGAQVRLFNIPVLYVPSFSFPLTDERKSGFLHPTITSSGRNGIELAQPYYFNLAPNYDATVTPRYMSQRGIMGMAEGRYLDQRQLAQVNLELLDQDNDRPDEGSRSYWRVEHLAHINDNWSTYVDASSVSDVNYFNDFGSDFANRADSHIYRRGQADYSNNRWQGQLQIEDFQLLGPYQSAFRTLPRLSVDYDTGQPIRQGLRLDWQNELTHFERQSGSPEKASRFHTETGVSYLMRRPGWEWSSEGRMLLTHYEQTLIENDELVDRSITRALPELRLHGQLNFERPFSFSDQTGIQTLQPQVQFLYTPYRDQRNIGVYDSVPLQDDYNGLFRKRRFSGLDRIADANQVTVGATTSIFNQSAEELMRFSIGQIFYFDDSETQLFDNSTQITDTSSELAAEVDFRISSRWFFSASAQYDSELNQMQKSRSAVEYRKDNSNLIQLNFRQVRGLIGTETDVEQVGMLGSWQLRSQWSVAGHYYRDLGNSRTLDANFGVQYESCCWAVRLSAYRRIDRNFEGIQSQQSLSPAEFDNGLSLQFVITGLSNDRSSLAGMLQQGIFGYRRPFYLSD</sequence>